<evidence type="ECO:0000313" key="2">
    <source>
        <dbReference type="Proteomes" id="UP001521074"/>
    </source>
</evidence>
<comment type="caution">
    <text evidence="1">The sequence shown here is derived from an EMBL/GenBank/DDBJ whole genome shotgun (WGS) entry which is preliminary data.</text>
</comment>
<reference evidence="1 2" key="1">
    <citation type="submission" date="2021-12" db="EMBL/GenBank/DDBJ databases">
        <title>Genome sequence of Acetobacter sicerae DmPark20a_162.</title>
        <authorList>
            <person name="Chaston J.M."/>
        </authorList>
    </citation>
    <scope>NUCLEOTIDE SEQUENCE [LARGE SCALE GENOMIC DNA]</scope>
    <source>
        <strain evidence="1 2">DmPark20a_162</strain>
    </source>
</reference>
<protein>
    <recommendedName>
        <fullName evidence="3">HTH cro/C1-type domain-containing protein</fullName>
    </recommendedName>
</protein>
<dbReference type="EMBL" id="JAJSOJ010000016">
    <property type="protein sequence ID" value="MCE0743351.1"/>
    <property type="molecule type" value="Genomic_DNA"/>
</dbReference>
<dbReference type="RefSeq" id="WP_232876919.1">
    <property type="nucleotide sequence ID" value="NZ_JAJSOJ010000016.1"/>
</dbReference>
<organism evidence="1 2">
    <name type="scientific">Acetobacter sicerae</name>
    <dbReference type="NCBI Taxonomy" id="85325"/>
    <lineage>
        <taxon>Bacteria</taxon>
        <taxon>Pseudomonadati</taxon>
        <taxon>Pseudomonadota</taxon>
        <taxon>Alphaproteobacteria</taxon>
        <taxon>Acetobacterales</taxon>
        <taxon>Acetobacteraceae</taxon>
        <taxon>Acetobacter</taxon>
    </lineage>
</organism>
<keyword evidence="2" id="KW-1185">Reference proteome</keyword>
<sequence length="74" mass="8275">MSEVLLDGADFYALLRKKVKAAGSKSECARSLGVNVQTFSSMFHADRNPSRKLLDALGLERVELYRVKSKSKKQ</sequence>
<name>A0ABS8VT63_9PROT</name>
<evidence type="ECO:0008006" key="3">
    <source>
        <dbReference type="Google" id="ProtNLM"/>
    </source>
</evidence>
<dbReference type="Proteomes" id="UP001521074">
    <property type="component" value="Unassembled WGS sequence"/>
</dbReference>
<accession>A0ABS8VT63</accession>
<gene>
    <name evidence="1" type="ORF">LWC05_05525</name>
</gene>
<evidence type="ECO:0000313" key="1">
    <source>
        <dbReference type="EMBL" id="MCE0743351.1"/>
    </source>
</evidence>
<proteinExistence type="predicted"/>